<feature type="compositionally biased region" description="Low complexity" evidence="5">
    <location>
        <begin position="201"/>
        <end position="228"/>
    </location>
</feature>
<keyword evidence="7" id="KW-0732">Signal</keyword>
<protein>
    <recommendedName>
        <fullName evidence="10">Mid2 domain-containing protein</fullName>
    </recommendedName>
</protein>
<sequence length="394" mass="41918">MIAVSAILPFAGFLTSAVALENVRFEANSPPSSARLSAETAKVDVWPAAPTTPPHLRFAAIPLKRRDTSRNCGYFETDGDPWNCGDLACTTRGNIFGCGSSPWASCLDYDSPICSQNSQGSLTACWCVPSYSFYFLYGYILSRWLTCAQTSTDIKFPFCATGIKFITRDSIITLEAFNCGNNMFTGVHYLVDSFSSSTTSISASSSSPSTISSTTPTSTAPSEPSTAPLDSSTATSAPSNQTENAPPIGAIVGGAIAGLVVMGLIVTAIVWMILRNRRKASKDDDNSNNNNSGQAGTNQMYTYSTVPATRATSEWQSSTPAPMYEPYKSNHQPANSGAHQYQSTTPSQSPDHTSRSGAMPHDYSSNRVSEVPATNPAGAGNNASELHSDHVQRT</sequence>
<dbReference type="GO" id="GO:0071944">
    <property type="term" value="C:cell periphery"/>
    <property type="evidence" value="ECO:0007669"/>
    <property type="project" value="UniProtKB-ARBA"/>
</dbReference>
<gene>
    <name evidence="8" type="ORF">CFIO01_03587</name>
</gene>
<feature type="transmembrane region" description="Helical" evidence="6">
    <location>
        <begin position="248"/>
        <end position="274"/>
    </location>
</feature>
<dbReference type="eggNOG" id="ENOG502TACN">
    <property type="taxonomic scope" value="Eukaryota"/>
</dbReference>
<feature type="compositionally biased region" description="Polar residues" evidence="5">
    <location>
        <begin position="329"/>
        <end position="351"/>
    </location>
</feature>
<comment type="subcellular location">
    <subcellularLocation>
        <location evidence="1">Membrane</location>
        <topology evidence="1">Single-pass membrane protein</topology>
    </subcellularLocation>
</comment>
<feature type="compositionally biased region" description="Polar residues" evidence="5">
    <location>
        <begin position="293"/>
        <end position="320"/>
    </location>
</feature>
<dbReference type="PANTHER" id="PTHR15549">
    <property type="entry name" value="PAIRED IMMUNOGLOBULIN-LIKE TYPE 2 RECEPTOR"/>
    <property type="match status" value="1"/>
</dbReference>
<accession>A0A010REI7</accession>
<evidence type="ECO:0000256" key="7">
    <source>
        <dbReference type="SAM" id="SignalP"/>
    </source>
</evidence>
<dbReference type="Proteomes" id="UP000020467">
    <property type="component" value="Unassembled WGS sequence"/>
</dbReference>
<dbReference type="InterPro" id="IPR051694">
    <property type="entry name" value="Immunoregulatory_rcpt-like"/>
</dbReference>
<dbReference type="PANTHER" id="PTHR15549:SF26">
    <property type="entry name" value="AXIAL BUDDING PATTERN PROTEIN 2-RELATED"/>
    <property type="match status" value="1"/>
</dbReference>
<keyword evidence="3 6" id="KW-1133">Transmembrane helix</keyword>
<dbReference type="EMBL" id="JARH01000862">
    <property type="protein sequence ID" value="EXF76194.1"/>
    <property type="molecule type" value="Genomic_DNA"/>
</dbReference>
<evidence type="ECO:0008006" key="10">
    <source>
        <dbReference type="Google" id="ProtNLM"/>
    </source>
</evidence>
<evidence type="ECO:0000256" key="6">
    <source>
        <dbReference type="SAM" id="Phobius"/>
    </source>
</evidence>
<name>A0A010REI7_9PEZI</name>
<dbReference type="AlphaFoldDB" id="A0A010REI7"/>
<evidence type="ECO:0000256" key="5">
    <source>
        <dbReference type="SAM" id="MobiDB-lite"/>
    </source>
</evidence>
<dbReference type="STRING" id="1445577.A0A010REI7"/>
<reference evidence="8 9" key="1">
    <citation type="submission" date="2014-02" db="EMBL/GenBank/DDBJ databases">
        <title>The genome sequence of Colletotrichum fioriniae PJ7.</title>
        <authorList>
            <person name="Baroncelli R."/>
            <person name="Thon M.R."/>
        </authorList>
    </citation>
    <scope>NUCLEOTIDE SEQUENCE [LARGE SCALE GENOMIC DNA]</scope>
    <source>
        <strain evidence="8 9">PJ7</strain>
    </source>
</reference>
<feature type="signal peptide" evidence="7">
    <location>
        <begin position="1"/>
        <end position="19"/>
    </location>
</feature>
<evidence type="ECO:0000256" key="1">
    <source>
        <dbReference type="ARBA" id="ARBA00004167"/>
    </source>
</evidence>
<dbReference type="GO" id="GO:0016020">
    <property type="term" value="C:membrane"/>
    <property type="evidence" value="ECO:0007669"/>
    <property type="project" value="UniProtKB-SubCell"/>
</dbReference>
<feature type="compositionally biased region" description="Low complexity" evidence="5">
    <location>
        <begin position="372"/>
        <end position="383"/>
    </location>
</feature>
<evidence type="ECO:0000313" key="9">
    <source>
        <dbReference type="Proteomes" id="UP000020467"/>
    </source>
</evidence>
<feature type="compositionally biased region" description="Polar residues" evidence="5">
    <location>
        <begin position="229"/>
        <end position="242"/>
    </location>
</feature>
<keyword evidence="2 6" id="KW-0812">Transmembrane</keyword>
<evidence type="ECO:0000313" key="8">
    <source>
        <dbReference type="EMBL" id="EXF76194.1"/>
    </source>
</evidence>
<keyword evidence="4 6" id="KW-0472">Membrane</keyword>
<evidence type="ECO:0000256" key="2">
    <source>
        <dbReference type="ARBA" id="ARBA00022692"/>
    </source>
</evidence>
<proteinExistence type="predicted"/>
<comment type="caution">
    <text evidence="8">The sequence shown here is derived from an EMBL/GenBank/DDBJ whole genome shotgun (WGS) entry which is preliminary data.</text>
</comment>
<dbReference type="HOGENOM" id="CLU_794561_0_0_1"/>
<feature type="region of interest" description="Disordered" evidence="5">
    <location>
        <begin position="201"/>
        <end position="242"/>
    </location>
</feature>
<feature type="chain" id="PRO_5001456170" description="Mid2 domain-containing protein" evidence="7">
    <location>
        <begin position="20"/>
        <end position="394"/>
    </location>
</feature>
<dbReference type="KEGG" id="cfj:CFIO01_03587"/>
<evidence type="ECO:0000256" key="4">
    <source>
        <dbReference type="ARBA" id="ARBA00023136"/>
    </source>
</evidence>
<dbReference type="OrthoDB" id="4848805at2759"/>
<organism evidence="8 9">
    <name type="scientific">Colletotrichum fioriniae PJ7</name>
    <dbReference type="NCBI Taxonomy" id="1445577"/>
    <lineage>
        <taxon>Eukaryota</taxon>
        <taxon>Fungi</taxon>
        <taxon>Dikarya</taxon>
        <taxon>Ascomycota</taxon>
        <taxon>Pezizomycotina</taxon>
        <taxon>Sordariomycetes</taxon>
        <taxon>Hypocreomycetidae</taxon>
        <taxon>Glomerellales</taxon>
        <taxon>Glomerellaceae</taxon>
        <taxon>Colletotrichum</taxon>
        <taxon>Colletotrichum acutatum species complex</taxon>
    </lineage>
</organism>
<keyword evidence="9" id="KW-1185">Reference proteome</keyword>
<evidence type="ECO:0000256" key="3">
    <source>
        <dbReference type="ARBA" id="ARBA00022989"/>
    </source>
</evidence>
<feature type="region of interest" description="Disordered" evidence="5">
    <location>
        <begin position="279"/>
        <end position="394"/>
    </location>
</feature>